<feature type="active site" description="Proton acceptor" evidence="4">
    <location>
        <position position="53"/>
    </location>
</feature>
<dbReference type="CDD" id="cd00003">
    <property type="entry name" value="PNPsynthase"/>
    <property type="match status" value="1"/>
</dbReference>
<gene>
    <name evidence="4" type="primary">pdxJ</name>
    <name evidence="6" type="ORF">J4G78_13955</name>
</gene>
<protein>
    <recommendedName>
        <fullName evidence="4 5">Pyridoxine 5'-phosphate synthase</fullName>
        <shortName evidence="4">PNP synthase</shortName>
        <ecNumber evidence="4 5">2.6.99.2</ecNumber>
    </recommendedName>
</protein>
<dbReference type="EC" id="2.6.99.2" evidence="4 5"/>
<dbReference type="InterPro" id="IPR036130">
    <property type="entry name" value="Pyridoxine-5'_phos_synth"/>
</dbReference>
<keyword evidence="3 4" id="KW-0664">Pyridoxine biosynthesis</keyword>
<proteinExistence type="inferred from homology"/>
<keyword evidence="7" id="KW-1185">Reference proteome</keyword>
<feature type="binding site" evidence="4">
    <location>
        <position position="201"/>
    </location>
    <ligand>
        <name>3-amino-2-oxopropyl phosphate</name>
        <dbReference type="ChEBI" id="CHEBI:57279"/>
    </ligand>
</feature>
<evidence type="ECO:0000256" key="3">
    <source>
        <dbReference type="ARBA" id="ARBA00023096"/>
    </source>
</evidence>
<dbReference type="PANTHER" id="PTHR30456">
    <property type="entry name" value="PYRIDOXINE 5'-PHOSPHATE SYNTHASE"/>
    <property type="match status" value="1"/>
</dbReference>
<feature type="binding site" evidence="4">
    <location>
        <position position="28"/>
    </location>
    <ligand>
        <name>3-amino-2-oxopropyl phosphate</name>
        <dbReference type="ChEBI" id="CHEBI:57279"/>
    </ligand>
</feature>
<dbReference type="InterPro" id="IPR013785">
    <property type="entry name" value="Aldolase_TIM"/>
</dbReference>
<dbReference type="NCBIfam" id="TIGR00559">
    <property type="entry name" value="pdxJ"/>
    <property type="match status" value="1"/>
</dbReference>
<feature type="binding site" evidence="4">
    <location>
        <position position="17"/>
    </location>
    <ligand>
        <name>3-amino-2-oxopropyl phosphate</name>
        <dbReference type="ChEBI" id="CHEBI:57279"/>
    </ligand>
</feature>
<name>A0ABX7T182_9SPHN</name>
<reference evidence="6 7" key="1">
    <citation type="submission" date="2021-03" db="EMBL/GenBank/DDBJ databases">
        <title>Complete genome of Parasphingorhabdus_sp.JHSY0214.</title>
        <authorList>
            <person name="Yoo J.H."/>
            <person name="Bae J.W."/>
        </authorList>
    </citation>
    <scope>NUCLEOTIDE SEQUENCE [LARGE SCALE GENOMIC DNA]</scope>
    <source>
        <strain evidence="6 7">JHSY0214</strain>
    </source>
</reference>
<comment type="subcellular location">
    <subcellularLocation>
        <location evidence="4">Cytoplasm</location>
    </subcellularLocation>
</comment>
<feature type="active site" description="Proton acceptor" evidence="4">
    <location>
        <position position="80"/>
    </location>
</feature>
<comment type="catalytic activity">
    <reaction evidence="4">
        <text>3-amino-2-oxopropyl phosphate + 1-deoxy-D-xylulose 5-phosphate = pyridoxine 5'-phosphate + phosphate + 2 H2O + H(+)</text>
        <dbReference type="Rhea" id="RHEA:15265"/>
        <dbReference type="ChEBI" id="CHEBI:15377"/>
        <dbReference type="ChEBI" id="CHEBI:15378"/>
        <dbReference type="ChEBI" id="CHEBI:43474"/>
        <dbReference type="ChEBI" id="CHEBI:57279"/>
        <dbReference type="ChEBI" id="CHEBI:57792"/>
        <dbReference type="ChEBI" id="CHEBI:58589"/>
        <dbReference type="EC" id="2.6.99.2"/>
    </reaction>
</comment>
<accession>A0ABX7T182</accession>
<comment type="subunit">
    <text evidence="4">Homooctamer; tetramer of dimers.</text>
</comment>
<dbReference type="GO" id="GO:0033856">
    <property type="term" value="F:pyridoxine 5'-phosphate synthase activity"/>
    <property type="evidence" value="ECO:0007669"/>
    <property type="project" value="UniProtKB-EC"/>
</dbReference>
<dbReference type="Proteomes" id="UP000663923">
    <property type="component" value="Chromosome"/>
</dbReference>
<comment type="function">
    <text evidence="4">Catalyzes the complicated ring closure reaction between the two acyclic compounds 1-deoxy-D-xylulose-5-phosphate (DXP) and 3-amino-2-oxopropyl phosphate (1-amino-acetone-3-phosphate or AAP) to form pyridoxine 5'-phosphate (PNP) and inorganic phosphate.</text>
</comment>
<evidence type="ECO:0000256" key="1">
    <source>
        <dbReference type="ARBA" id="ARBA00022490"/>
    </source>
</evidence>
<evidence type="ECO:0000313" key="6">
    <source>
        <dbReference type="EMBL" id="QTD55309.1"/>
    </source>
</evidence>
<dbReference type="Pfam" id="PF03740">
    <property type="entry name" value="PdxJ"/>
    <property type="match status" value="1"/>
</dbReference>
<feature type="active site" description="Proton donor" evidence="4">
    <location>
        <position position="200"/>
    </location>
</feature>
<dbReference type="EMBL" id="CP071794">
    <property type="protein sequence ID" value="QTD55309.1"/>
    <property type="molecule type" value="Genomic_DNA"/>
</dbReference>
<dbReference type="NCBIfam" id="NF003625">
    <property type="entry name" value="PRK05265.1-3"/>
    <property type="match status" value="1"/>
</dbReference>
<comment type="pathway">
    <text evidence="4">Cofactor biosynthesis; pyridoxine 5'-phosphate biosynthesis; pyridoxine 5'-phosphate from D-erythrose 4-phosphate: step 5/5.</text>
</comment>
<evidence type="ECO:0000313" key="7">
    <source>
        <dbReference type="Proteomes" id="UP000663923"/>
    </source>
</evidence>
<feature type="binding site" evidence="4">
    <location>
        <begin position="222"/>
        <end position="223"/>
    </location>
    <ligand>
        <name>3-amino-2-oxopropyl phosphate</name>
        <dbReference type="ChEBI" id="CHEBI:57279"/>
    </ligand>
</feature>
<evidence type="ECO:0000256" key="4">
    <source>
        <dbReference type="HAMAP-Rule" id="MF_00279"/>
    </source>
</evidence>
<dbReference type="SUPFAM" id="SSF63892">
    <property type="entry name" value="Pyridoxine 5'-phosphate synthase"/>
    <property type="match status" value="1"/>
</dbReference>
<comment type="similarity">
    <text evidence="4">Belongs to the PNP synthase family.</text>
</comment>
<dbReference type="NCBIfam" id="NF003624">
    <property type="entry name" value="PRK05265.1-2"/>
    <property type="match status" value="1"/>
</dbReference>
<dbReference type="InterPro" id="IPR004569">
    <property type="entry name" value="PyrdxlP_synth_PdxJ"/>
</dbReference>
<feature type="binding site" evidence="4">
    <location>
        <position position="55"/>
    </location>
    <ligand>
        <name>1-deoxy-D-xylulose 5-phosphate</name>
        <dbReference type="ChEBI" id="CHEBI:57792"/>
    </ligand>
</feature>
<dbReference type="RefSeq" id="WP_207987133.1">
    <property type="nucleotide sequence ID" value="NZ_CP071794.1"/>
</dbReference>
<dbReference type="HAMAP" id="MF_00279">
    <property type="entry name" value="PdxJ"/>
    <property type="match status" value="1"/>
</dbReference>
<organism evidence="6 7">
    <name type="scientific">Parasphingorhabdus cellanae</name>
    <dbReference type="NCBI Taxonomy" id="2806553"/>
    <lineage>
        <taxon>Bacteria</taxon>
        <taxon>Pseudomonadati</taxon>
        <taxon>Pseudomonadota</taxon>
        <taxon>Alphaproteobacteria</taxon>
        <taxon>Sphingomonadales</taxon>
        <taxon>Sphingomonadaceae</taxon>
        <taxon>Parasphingorhabdus</taxon>
    </lineage>
</organism>
<feature type="binding site" evidence="4">
    <location>
        <position position="60"/>
    </location>
    <ligand>
        <name>1-deoxy-D-xylulose 5-phosphate</name>
        <dbReference type="ChEBI" id="CHEBI:57792"/>
    </ligand>
</feature>
<dbReference type="PANTHER" id="PTHR30456:SF0">
    <property type="entry name" value="PYRIDOXINE 5'-PHOSPHATE SYNTHASE"/>
    <property type="match status" value="1"/>
</dbReference>
<feature type="site" description="Transition state stabilizer" evidence="4">
    <location>
        <position position="161"/>
    </location>
</feature>
<dbReference type="NCBIfam" id="NF003627">
    <property type="entry name" value="PRK05265.1-5"/>
    <property type="match status" value="1"/>
</dbReference>
<evidence type="ECO:0000256" key="5">
    <source>
        <dbReference type="NCBIfam" id="TIGR00559"/>
    </source>
</evidence>
<evidence type="ECO:0000256" key="2">
    <source>
        <dbReference type="ARBA" id="ARBA00022679"/>
    </source>
</evidence>
<keyword evidence="1 4" id="KW-0963">Cytoplasm</keyword>
<feature type="binding site" evidence="4">
    <location>
        <begin position="19"/>
        <end position="20"/>
    </location>
    <ligand>
        <name>1-deoxy-D-xylulose 5-phosphate</name>
        <dbReference type="ChEBI" id="CHEBI:57792"/>
    </ligand>
</feature>
<dbReference type="Gene3D" id="3.20.20.70">
    <property type="entry name" value="Aldolase class I"/>
    <property type="match status" value="1"/>
</dbReference>
<feature type="binding site" evidence="4">
    <location>
        <position position="110"/>
    </location>
    <ligand>
        <name>1-deoxy-D-xylulose 5-phosphate</name>
        <dbReference type="ChEBI" id="CHEBI:57792"/>
    </ligand>
</feature>
<sequence>MSETSDTGSQHLRLGVNIDHVATIRNARGGDHPQPIKAATIAAEAGADGITAHLREDRRHIRDDDLIELMDTLSIPLNLEMAATDEMLDIALRHKPHAACIVPEKREERTTEGGLDAAGQHNQLTDFVGQLRDANIRVSLFIEPDPRQIEAAIHLGAPVVEFHTGHYAHVTGAEREKELRRISDAAALAAKNGIEPHAGHGLTFDNVVPIAAIPQLVELNIGHFLIGEAIFGGLAGSIQQMRALMDDAR</sequence>
<keyword evidence="2 4" id="KW-0808">Transferase</keyword>